<evidence type="ECO:0000259" key="1">
    <source>
        <dbReference type="Pfam" id="PF13456"/>
    </source>
</evidence>
<dbReference type="Gene3D" id="3.30.420.10">
    <property type="entry name" value="Ribonuclease H-like superfamily/Ribonuclease H"/>
    <property type="match status" value="1"/>
</dbReference>
<gene>
    <name evidence="2" type="ORF">LIER_25793</name>
</gene>
<protein>
    <recommendedName>
        <fullName evidence="1">RNase H type-1 domain-containing protein</fullName>
    </recommendedName>
</protein>
<feature type="domain" description="RNase H type-1" evidence="1">
    <location>
        <begin position="28"/>
        <end position="83"/>
    </location>
</feature>
<dbReference type="Proteomes" id="UP001454036">
    <property type="component" value="Unassembled WGS sequence"/>
</dbReference>
<evidence type="ECO:0000313" key="2">
    <source>
        <dbReference type="EMBL" id="GAA0171854.1"/>
    </source>
</evidence>
<accession>A0AAV3R659</accession>
<dbReference type="AlphaFoldDB" id="A0AAV3R659"/>
<proteinExistence type="predicted"/>
<dbReference type="Pfam" id="PF13456">
    <property type="entry name" value="RVT_3"/>
    <property type="match status" value="1"/>
</dbReference>
<comment type="caution">
    <text evidence="2">The sequence shown here is derived from an EMBL/GenBank/DDBJ whole genome shotgun (WGS) entry which is preliminary data.</text>
</comment>
<keyword evidence="3" id="KW-1185">Reference proteome</keyword>
<reference evidence="2 3" key="1">
    <citation type="submission" date="2024-01" db="EMBL/GenBank/DDBJ databases">
        <title>The complete chloroplast genome sequence of Lithospermum erythrorhizon: insights into the phylogenetic relationship among Boraginaceae species and the maternal lineages of purple gromwells.</title>
        <authorList>
            <person name="Okada T."/>
            <person name="Watanabe K."/>
        </authorList>
    </citation>
    <scope>NUCLEOTIDE SEQUENCE [LARGE SCALE GENOMIC DNA]</scope>
</reference>
<sequence>MDPPRTYKDKGVLITKTVLGVAKAIDKARGRRRPAVVPRRLRCQNDEAKYEVMVTGLQIAHALKMKRLLVQGDSKLVIDQIRGTAG</sequence>
<name>A0AAV3R659_LITER</name>
<dbReference type="GO" id="GO:0004523">
    <property type="term" value="F:RNA-DNA hybrid ribonuclease activity"/>
    <property type="evidence" value="ECO:0007669"/>
    <property type="project" value="InterPro"/>
</dbReference>
<organism evidence="2 3">
    <name type="scientific">Lithospermum erythrorhizon</name>
    <name type="common">Purple gromwell</name>
    <name type="synonym">Lithospermum officinale var. erythrorhizon</name>
    <dbReference type="NCBI Taxonomy" id="34254"/>
    <lineage>
        <taxon>Eukaryota</taxon>
        <taxon>Viridiplantae</taxon>
        <taxon>Streptophyta</taxon>
        <taxon>Embryophyta</taxon>
        <taxon>Tracheophyta</taxon>
        <taxon>Spermatophyta</taxon>
        <taxon>Magnoliopsida</taxon>
        <taxon>eudicotyledons</taxon>
        <taxon>Gunneridae</taxon>
        <taxon>Pentapetalae</taxon>
        <taxon>asterids</taxon>
        <taxon>lamiids</taxon>
        <taxon>Boraginales</taxon>
        <taxon>Boraginaceae</taxon>
        <taxon>Boraginoideae</taxon>
        <taxon>Lithospermeae</taxon>
        <taxon>Lithospermum</taxon>
    </lineage>
</organism>
<dbReference type="InterPro" id="IPR002156">
    <property type="entry name" value="RNaseH_domain"/>
</dbReference>
<dbReference type="EMBL" id="BAABME010007855">
    <property type="protein sequence ID" value="GAA0171854.1"/>
    <property type="molecule type" value="Genomic_DNA"/>
</dbReference>
<evidence type="ECO:0000313" key="3">
    <source>
        <dbReference type="Proteomes" id="UP001454036"/>
    </source>
</evidence>
<dbReference type="InterPro" id="IPR036397">
    <property type="entry name" value="RNaseH_sf"/>
</dbReference>
<dbReference type="GO" id="GO:0003676">
    <property type="term" value="F:nucleic acid binding"/>
    <property type="evidence" value="ECO:0007669"/>
    <property type="project" value="InterPro"/>
</dbReference>